<dbReference type="Gene3D" id="3.80.10.10">
    <property type="entry name" value="Ribonuclease Inhibitor"/>
    <property type="match status" value="1"/>
</dbReference>
<dbReference type="InterPro" id="IPR000719">
    <property type="entry name" value="Prot_kinase_dom"/>
</dbReference>
<keyword evidence="6 16" id="KW-0812">Transmembrane</keyword>
<dbReference type="AlphaFoldDB" id="A0ABD3U9W8"/>
<keyword evidence="4" id="KW-0433">Leucine-rich repeat</keyword>
<evidence type="ECO:0000256" key="5">
    <source>
        <dbReference type="ARBA" id="ARBA00022679"/>
    </source>
</evidence>
<keyword evidence="7" id="KW-0677">Repeat</keyword>
<dbReference type="Proteomes" id="UP001634393">
    <property type="component" value="Unassembled WGS sequence"/>
</dbReference>
<evidence type="ECO:0000256" key="14">
    <source>
        <dbReference type="ARBA" id="ARBA00048679"/>
    </source>
</evidence>
<reference evidence="18 19" key="1">
    <citation type="submission" date="2024-12" db="EMBL/GenBank/DDBJ databases">
        <title>The unique morphological basis and parallel evolutionary history of personate flowers in Penstemon.</title>
        <authorList>
            <person name="Depatie T.H."/>
            <person name="Wessinger C.A."/>
        </authorList>
    </citation>
    <scope>NUCLEOTIDE SEQUENCE [LARGE SCALE GENOMIC DNA]</scope>
    <source>
        <strain evidence="18">WTNN_2</strain>
        <tissue evidence="18">Leaf</tissue>
    </source>
</reference>
<comment type="caution">
    <text evidence="18">The sequence shown here is derived from an EMBL/GenBank/DDBJ whole genome shotgun (WGS) entry which is preliminary data.</text>
</comment>
<dbReference type="SUPFAM" id="SSF56112">
    <property type="entry name" value="Protein kinase-like (PK-like)"/>
    <property type="match status" value="1"/>
</dbReference>
<feature type="transmembrane region" description="Helical" evidence="16">
    <location>
        <begin position="118"/>
        <end position="141"/>
    </location>
</feature>
<organism evidence="18 19">
    <name type="scientific">Penstemon smallii</name>
    <dbReference type="NCBI Taxonomy" id="265156"/>
    <lineage>
        <taxon>Eukaryota</taxon>
        <taxon>Viridiplantae</taxon>
        <taxon>Streptophyta</taxon>
        <taxon>Embryophyta</taxon>
        <taxon>Tracheophyta</taxon>
        <taxon>Spermatophyta</taxon>
        <taxon>Magnoliopsida</taxon>
        <taxon>eudicotyledons</taxon>
        <taxon>Gunneridae</taxon>
        <taxon>Pentapetalae</taxon>
        <taxon>asterids</taxon>
        <taxon>lamiids</taxon>
        <taxon>Lamiales</taxon>
        <taxon>Plantaginaceae</taxon>
        <taxon>Cheloneae</taxon>
        <taxon>Penstemon</taxon>
    </lineage>
</organism>
<evidence type="ECO:0000256" key="3">
    <source>
        <dbReference type="ARBA" id="ARBA00022527"/>
    </source>
</evidence>
<dbReference type="GO" id="GO:0005524">
    <property type="term" value="F:ATP binding"/>
    <property type="evidence" value="ECO:0007669"/>
    <property type="project" value="UniProtKB-UniRule"/>
</dbReference>
<evidence type="ECO:0000256" key="1">
    <source>
        <dbReference type="ARBA" id="ARBA00004370"/>
    </source>
</evidence>
<evidence type="ECO:0000256" key="11">
    <source>
        <dbReference type="ARBA" id="ARBA00022989"/>
    </source>
</evidence>
<keyword evidence="12 16" id="KW-0472">Membrane</keyword>
<dbReference type="InterPro" id="IPR011009">
    <property type="entry name" value="Kinase-like_dom_sf"/>
</dbReference>
<evidence type="ECO:0000256" key="15">
    <source>
        <dbReference type="PROSITE-ProRule" id="PRU10141"/>
    </source>
</evidence>
<evidence type="ECO:0000256" key="10">
    <source>
        <dbReference type="ARBA" id="ARBA00022840"/>
    </source>
</evidence>
<keyword evidence="19" id="KW-1185">Reference proteome</keyword>
<dbReference type="EC" id="2.7.11.1" evidence="2"/>
<evidence type="ECO:0000256" key="13">
    <source>
        <dbReference type="ARBA" id="ARBA00047899"/>
    </source>
</evidence>
<evidence type="ECO:0000256" key="12">
    <source>
        <dbReference type="ARBA" id="ARBA00023136"/>
    </source>
</evidence>
<dbReference type="Pfam" id="PF00069">
    <property type="entry name" value="Pkinase"/>
    <property type="match status" value="1"/>
</dbReference>
<dbReference type="GO" id="GO:0016020">
    <property type="term" value="C:membrane"/>
    <property type="evidence" value="ECO:0007669"/>
    <property type="project" value="UniProtKB-SubCell"/>
</dbReference>
<dbReference type="InterPro" id="IPR032675">
    <property type="entry name" value="LRR_dom_sf"/>
</dbReference>
<dbReference type="PANTHER" id="PTHR48005:SF85">
    <property type="entry name" value="PROTEIN KINASE DOMAIN-CONTAINING PROTEIN"/>
    <property type="match status" value="1"/>
</dbReference>
<dbReference type="InterPro" id="IPR051420">
    <property type="entry name" value="Ser_Thr_Kinases_DiverseReg"/>
</dbReference>
<dbReference type="Gene3D" id="3.30.200.20">
    <property type="entry name" value="Phosphorylase Kinase, domain 1"/>
    <property type="match status" value="1"/>
</dbReference>
<evidence type="ECO:0000256" key="4">
    <source>
        <dbReference type="ARBA" id="ARBA00022614"/>
    </source>
</evidence>
<evidence type="ECO:0000256" key="16">
    <source>
        <dbReference type="SAM" id="Phobius"/>
    </source>
</evidence>
<comment type="subcellular location">
    <subcellularLocation>
        <location evidence="1">Membrane</location>
    </subcellularLocation>
</comment>
<evidence type="ECO:0000256" key="9">
    <source>
        <dbReference type="ARBA" id="ARBA00022777"/>
    </source>
</evidence>
<accession>A0ABD3U9W8</accession>
<evidence type="ECO:0000313" key="18">
    <source>
        <dbReference type="EMBL" id="KAL3845215.1"/>
    </source>
</evidence>
<dbReference type="PROSITE" id="PS00107">
    <property type="entry name" value="PROTEIN_KINASE_ATP"/>
    <property type="match status" value="1"/>
</dbReference>
<dbReference type="Pfam" id="PF13855">
    <property type="entry name" value="LRR_8"/>
    <property type="match status" value="1"/>
</dbReference>
<keyword evidence="5" id="KW-0808">Transferase</keyword>
<evidence type="ECO:0000256" key="2">
    <source>
        <dbReference type="ARBA" id="ARBA00012513"/>
    </source>
</evidence>
<dbReference type="FunFam" id="3.80.10.10:FF:000383">
    <property type="entry name" value="Leucine-rich repeat receptor protein kinase EMS1"/>
    <property type="match status" value="1"/>
</dbReference>
<evidence type="ECO:0000256" key="7">
    <source>
        <dbReference type="ARBA" id="ARBA00022737"/>
    </source>
</evidence>
<dbReference type="PANTHER" id="PTHR48005">
    <property type="entry name" value="LEUCINE RICH REPEAT KINASE 2"/>
    <property type="match status" value="1"/>
</dbReference>
<name>A0ABD3U9W8_9LAMI</name>
<keyword evidence="10 15" id="KW-0067">ATP-binding</keyword>
<evidence type="ECO:0000259" key="17">
    <source>
        <dbReference type="PROSITE" id="PS50011"/>
    </source>
</evidence>
<dbReference type="GO" id="GO:0004674">
    <property type="term" value="F:protein serine/threonine kinase activity"/>
    <property type="evidence" value="ECO:0007669"/>
    <property type="project" value="UniProtKB-KW"/>
</dbReference>
<protein>
    <recommendedName>
        <fullName evidence="2">non-specific serine/threonine protein kinase</fullName>
        <ecNumber evidence="2">2.7.11.1</ecNumber>
    </recommendedName>
</protein>
<dbReference type="InterPro" id="IPR001611">
    <property type="entry name" value="Leu-rich_rpt"/>
</dbReference>
<evidence type="ECO:0000256" key="8">
    <source>
        <dbReference type="ARBA" id="ARBA00022741"/>
    </source>
</evidence>
<comment type="catalytic activity">
    <reaction evidence="14">
        <text>L-seryl-[protein] + ATP = O-phospho-L-seryl-[protein] + ADP + H(+)</text>
        <dbReference type="Rhea" id="RHEA:17989"/>
        <dbReference type="Rhea" id="RHEA-COMP:9863"/>
        <dbReference type="Rhea" id="RHEA-COMP:11604"/>
        <dbReference type="ChEBI" id="CHEBI:15378"/>
        <dbReference type="ChEBI" id="CHEBI:29999"/>
        <dbReference type="ChEBI" id="CHEBI:30616"/>
        <dbReference type="ChEBI" id="CHEBI:83421"/>
        <dbReference type="ChEBI" id="CHEBI:456216"/>
        <dbReference type="EC" id="2.7.11.1"/>
    </reaction>
</comment>
<evidence type="ECO:0000313" key="19">
    <source>
        <dbReference type="Proteomes" id="UP001634393"/>
    </source>
</evidence>
<dbReference type="EMBL" id="JBJXBP010000002">
    <property type="protein sequence ID" value="KAL3845215.1"/>
    <property type="molecule type" value="Genomic_DNA"/>
</dbReference>
<feature type="binding site" evidence="15">
    <location>
        <position position="205"/>
    </location>
    <ligand>
        <name>ATP</name>
        <dbReference type="ChEBI" id="CHEBI:30616"/>
    </ligand>
</feature>
<dbReference type="SUPFAM" id="SSF52058">
    <property type="entry name" value="L domain-like"/>
    <property type="match status" value="1"/>
</dbReference>
<dbReference type="Gene3D" id="1.10.510.10">
    <property type="entry name" value="Transferase(Phosphotransferase) domain 1"/>
    <property type="match status" value="1"/>
</dbReference>
<evidence type="ECO:0000256" key="6">
    <source>
        <dbReference type="ARBA" id="ARBA00022692"/>
    </source>
</evidence>
<feature type="domain" description="Protein kinase" evidence="17">
    <location>
        <begin position="176"/>
        <end position="327"/>
    </location>
</feature>
<keyword evidence="3" id="KW-0723">Serine/threonine-protein kinase</keyword>
<keyword evidence="11 16" id="KW-1133">Transmembrane helix</keyword>
<dbReference type="InterPro" id="IPR017441">
    <property type="entry name" value="Protein_kinase_ATP_BS"/>
</dbReference>
<keyword evidence="8 15" id="KW-0547">Nucleotide-binding</keyword>
<dbReference type="PROSITE" id="PS50011">
    <property type="entry name" value="PROTEIN_KINASE_DOM"/>
    <property type="match status" value="1"/>
</dbReference>
<gene>
    <name evidence="18" type="ORF">ACJIZ3_002618</name>
</gene>
<comment type="catalytic activity">
    <reaction evidence="13">
        <text>L-threonyl-[protein] + ATP = O-phospho-L-threonyl-[protein] + ADP + H(+)</text>
        <dbReference type="Rhea" id="RHEA:46608"/>
        <dbReference type="Rhea" id="RHEA-COMP:11060"/>
        <dbReference type="Rhea" id="RHEA-COMP:11605"/>
        <dbReference type="ChEBI" id="CHEBI:15378"/>
        <dbReference type="ChEBI" id="CHEBI:30013"/>
        <dbReference type="ChEBI" id="CHEBI:30616"/>
        <dbReference type="ChEBI" id="CHEBI:61977"/>
        <dbReference type="ChEBI" id="CHEBI:456216"/>
        <dbReference type="EC" id="2.7.11.1"/>
    </reaction>
</comment>
<proteinExistence type="predicted"/>
<keyword evidence="9" id="KW-0418">Kinase</keyword>
<sequence>MLTGEIVPKTFSDLTELTQLDLSRNNFSGNIPAELGNLPGLTFLNLSNNLFCGEIPVDLTKLKLDEFDVSNNRLQGEVPLGFNDKAFLSGLLGNPGLCSPELKPLPPCRRSNHKINSVLVGVLMGLLLVITVSLLSLWIVIKKTKNLMIFDDNTNGSWNITAFQMLRFEDQLLTSMTDDNLIGSGSSGKVYRVRLRSGKFVAAKKLWEANNIAERLIKSEVEILGKIKHLNIVRLLFACISDEVRVLVYEYMEKGKYSYTMRVNEKSDVYSFGVVLLELITANQEHSLGSGRHDSSNASDFSILTFVLSKGEGIENDKIHSRLLRKQ</sequence>